<feature type="signal peptide" evidence="6">
    <location>
        <begin position="1"/>
        <end position="28"/>
    </location>
</feature>
<keyword evidence="4" id="KW-0788">Thiol protease</keyword>
<keyword evidence="2" id="KW-0645">Protease</keyword>
<dbReference type="InterPro" id="IPR038765">
    <property type="entry name" value="Papain-like_cys_pep_sf"/>
</dbReference>
<sequence>MRKGKQKGICAGLALISALSVVSGCSQGSDLTIEYGEEIDLAQLLGTKEDTTFSLSVDPQTVGTYVVRWDSDTQEKRVQVVDTQLPQISLYQEQSAKIPLGDSYDPSANIRSVSDPVDGAIKDGKVLEKEAYAEQLQQAQTYEGQLSQRVFEEQADVTDAKKEQKDQSFLIISSEVDTEKVGKYMVEVAAADKNGNISRKTFQVEVVEKADAISEEEMAVGSSHRPKMEEEEQTSSASDSRGESKSEASSSSQSSSSSSRPQGGSSKAPSVSDPVAKAALARVGQHLSCDDLVSYALMDAGRISGGNNWMGTVGVYYFPKLCTKVSASQARAGDIIYYADGGAGSPHVAIYLGGDEAVHGGYNGLNVVRTTIYLGGGPTYYLRFPSHMSWDEIDRAIFGESSDDFFEDDSSSGSNQPSGGQEGTTTYTATFSINDLSVTVESSRPIDEEKVTGLLQQVLFEEITYDEMVAQLKAMGYRVV</sequence>
<gene>
    <name evidence="8" type="ORF">QUV96_03635</name>
</gene>
<evidence type="ECO:0000256" key="4">
    <source>
        <dbReference type="ARBA" id="ARBA00022807"/>
    </source>
</evidence>
<proteinExistence type="inferred from homology"/>
<dbReference type="PROSITE" id="PS51257">
    <property type="entry name" value="PROKAR_LIPOPROTEIN"/>
    <property type="match status" value="1"/>
</dbReference>
<evidence type="ECO:0000313" key="9">
    <source>
        <dbReference type="Proteomes" id="UP001529340"/>
    </source>
</evidence>
<comment type="similarity">
    <text evidence="1">Belongs to the peptidase C40 family.</text>
</comment>
<dbReference type="InterPro" id="IPR000064">
    <property type="entry name" value="NLP_P60_dom"/>
</dbReference>
<keyword evidence="9" id="KW-1185">Reference proteome</keyword>
<accession>A0ABT7UAT2</accession>
<feature type="region of interest" description="Disordered" evidence="5">
    <location>
        <begin position="405"/>
        <end position="426"/>
    </location>
</feature>
<dbReference type="InterPro" id="IPR013783">
    <property type="entry name" value="Ig-like_fold"/>
</dbReference>
<evidence type="ECO:0000313" key="8">
    <source>
        <dbReference type="EMBL" id="MDM8156727.1"/>
    </source>
</evidence>
<keyword evidence="6" id="KW-0732">Signal</keyword>
<dbReference type="Gene3D" id="3.90.1720.10">
    <property type="entry name" value="endopeptidase domain like (from Nostoc punctiforme)"/>
    <property type="match status" value="1"/>
</dbReference>
<dbReference type="PROSITE" id="PS51935">
    <property type="entry name" value="NLPC_P60"/>
    <property type="match status" value="1"/>
</dbReference>
<dbReference type="Gene3D" id="2.60.40.10">
    <property type="entry name" value="Immunoglobulins"/>
    <property type="match status" value="1"/>
</dbReference>
<reference evidence="8 9" key="2">
    <citation type="submission" date="2023-06" db="EMBL/GenBank/DDBJ databases">
        <title>Identification and characterization of horizontal gene transfer across gut microbiota members of farm animals based on homology search.</title>
        <authorList>
            <person name="Schwarzerova J."/>
            <person name="Nykrynova M."/>
            <person name="Jureckova K."/>
            <person name="Cejkova D."/>
            <person name="Rychlik I."/>
        </authorList>
    </citation>
    <scope>NUCLEOTIDE SEQUENCE [LARGE SCALE GENOMIC DNA]</scope>
    <source>
        <strain evidence="8 9">ET39</strain>
    </source>
</reference>
<protein>
    <submittedName>
        <fullName evidence="8">NlpC/P60 family protein</fullName>
    </submittedName>
</protein>
<dbReference type="Proteomes" id="UP001529340">
    <property type="component" value="Unassembled WGS sequence"/>
</dbReference>
<reference evidence="8 9" key="3">
    <citation type="submission" date="2023-06" db="EMBL/GenBank/DDBJ databases">
        <authorList>
            <person name="Zeman M."/>
            <person name="Kubasova T."/>
            <person name="Jahodarova E."/>
            <person name="Nykrynova M."/>
            <person name="Rychlik I."/>
        </authorList>
    </citation>
    <scope>NUCLEOTIDE SEQUENCE [LARGE SCALE GENOMIC DNA]</scope>
    <source>
        <strain evidence="8 9">ET39</strain>
    </source>
</reference>
<evidence type="ECO:0000259" key="7">
    <source>
        <dbReference type="PROSITE" id="PS51935"/>
    </source>
</evidence>
<evidence type="ECO:0000256" key="5">
    <source>
        <dbReference type="SAM" id="MobiDB-lite"/>
    </source>
</evidence>
<dbReference type="SUPFAM" id="SSF54001">
    <property type="entry name" value="Cysteine proteinases"/>
    <property type="match status" value="1"/>
</dbReference>
<evidence type="ECO:0000256" key="1">
    <source>
        <dbReference type="ARBA" id="ARBA00007074"/>
    </source>
</evidence>
<feature type="chain" id="PRO_5045172702" evidence="6">
    <location>
        <begin position="29"/>
        <end position="480"/>
    </location>
</feature>
<keyword evidence="3" id="KW-0378">Hydrolase</keyword>
<dbReference type="EMBL" id="JAUDCG010000011">
    <property type="protein sequence ID" value="MDM8156727.1"/>
    <property type="molecule type" value="Genomic_DNA"/>
</dbReference>
<feature type="region of interest" description="Disordered" evidence="5">
    <location>
        <begin position="215"/>
        <end position="272"/>
    </location>
</feature>
<organism evidence="8 9">
    <name type="scientific">Amedibacillus dolichus</name>
    <dbReference type="NCBI Taxonomy" id="31971"/>
    <lineage>
        <taxon>Bacteria</taxon>
        <taxon>Bacillati</taxon>
        <taxon>Bacillota</taxon>
        <taxon>Erysipelotrichia</taxon>
        <taxon>Erysipelotrichales</taxon>
        <taxon>Erysipelotrichaceae</taxon>
        <taxon>Amedibacillus</taxon>
    </lineage>
</organism>
<reference evidence="9" key="1">
    <citation type="submission" date="2023-06" db="EMBL/GenBank/DDBJ databases">
        <title>Identification and characterization of horizontal gene transfer across gut microbiota members of farm animals based on homology search.</title>
        <authorList>
            <person name="Zeman M."/>
            <person name="Kubasova T."/>
            <person name="Jahodarova E."/>
            <person name="Nykrynova M."/>
            <person name="Rychlik I."/>
        </authorList>
    </citation>
    <scope>NUCLEOTIDE SEQUENCE [LARGE SCALE GENOMIC DNA]</scope>
    <source>
        <strain evidence="9">ET39</strain>
    </source>
</reference>
<evidence type="ECO:0000256" key="2">
    <source>
        <dbReference type="ARBA" id="ARBA00022670"/>
    </source>
</evidence>
<feature type="domain" description="NlpC/P60" evidence="7">
    <location>
        <begin position="257"/>
        <end position="392"/>
    </location>
</feature>
<evidence type="ECO:0000256" key="6">
    <source>
        <dbReference type="SAM" id="SignalP"/>
    </source>
</evidence>
<feature type="compositionally biased region" description="Low complexity" evidence="5">
    <location>
        <begin position="247"/>
        <end position="268"/>
    </location>
</feature>
<evidence type="ECO:0000256" key="3">
    <source>
        <dbReference type="ARBA" id="ARBA00022801"/>
    </source>
</evidence>
<dbReference type="RefSeq" id="WP_289607195.1">
    <property type="nucleotide sequence ID" value="NZ_JAUDCG010000011.1"/>
</dbReference>
<comment type="caution">
    <text evidence="8">The sequence shown here is derived from an EMBL/GenBank/DDBJ whole genome shotgun (WGS) entry which is preliminary data.</text>
</comment>
<dbReference type="Pfam" id="PF00877">
    <property type="entry name" value="NLPC_P60"/>
    <property type="match status" value="1"/>
</dbReference>
<name>A0ABT7UAT2_9FIRM</name>